<gene>
    <name evidence="2" type="ORF">B2J93_585</name>
</gene>
<reference evidence="2 3" key="1">
    <citation type="submission" date="2017-04" db="EMBL/GenBank/DDBJ databases">
        <title>Draft genome sequence of Marssonina coronaria NL1: causal agent of apple blotch.</title>
        <authorList>
            <person name="Cheng Q."/>
        </authorList>
    </citation>
    <scope>NUCLEOTIDE SEQUENCE [LARGE SCALE GENOMIC DNA]</scope>
    <source>
        <strain evidence="2 3">NL1</strain>
    </source>
</reference>
<sequence length="99" mass="10519">MDSDVAAPGAAPALPSSLRILLLRQLSLLPDIPSSRLSDISVLIPESWQPALKKLRGAPATDPVLRNIITIVLGALGAILIIYIYPYPEVRKSASPPGK</sequence>
<organism evidence="2 3">
    <name type="scientific">Diplocarpon coronariae</name>
    <dbReference type="NCBI Taxonomy" id="2795749"/>
    <lineage>
        <taxon>Eukaryota</taxon>
        <taxon>Fungi</taxon>
        <taxon>Dikarya</taxon>
        <taxon>Ascomycota</taxon>
        <taxon>Pezizomycotina</taxon>
        <taxon>Leotiomycetes</taxon>
        <taxon>Helotiales</taxon>
        <taxon>Drepanopezizaceae</taxon>
        <taxon>Diplocarpon</taxon>
    </lineage>
</organism>
<keyword evidence="1" id="KW-0472">Membrane</keyword>
<dbReference type="Proteomes" id="UP000242519">
    <property type="component" value="Unassembled WGS sequence"/>
</dbReference>
<dbReference type="EMBL" id="MZNU01000083">
    <property type="protein sequence ID" value="OWP05015.1"/>
    <property type="molecule type" value="Genomic_DNA"/>
</dbReference>
<protein>
    <submittedName>
        <fullName evidence="2">Uncharacterized protein</fullName>
    </submittedName>
</protein>
<keyword evidence="1" id="KW-0812">Transmembrane</keyword>
<name>A0A218ZCL5_9HELO</name>
<dbReference type="AlphaFoldDB" id="A0A218ZCL5"/>
<feature type="transmembrane region" description="Helical" evidence="1">
    <location>
        <begin position="64"/>
        <end position="85"/>
    </location>
</feature>
<comment type="caution">
    <text evidence="2">The sequence shown here is derived from an EMBL/GenBank/DDBJ whole genome shotgun (WGS) entry which is preliminary data.</text>
</comment>
<evidence type="ECO:0000313" key="2">
    <source>
        <dbReference type="EMBL" id="OWP05015.1"/>
    </source>
</evidence>
<dbReference type="InParanoid" id="A0A218ZCL5"/>
<keyword evidence="1" id="KW-1133">Transmembrane helix</keyword>
<keyword evidence="3" id="KW-1185">Reference proteome</keyword>
<evidence type="ECO:0000313" key="3">
    <source>
        <dbReference type="Proteomes" id="UP000242519"/>
    </source>
</evidence>
<proteinExistence type="predicted"/>
<evidence type="ECO:0000256" key="1">
    <source>
        <dbReference type="SAM" id="Phobius"/>
    </source>
</evidence>
<accession>A0A218ZCL5</accession>